<evidence type="ECO:0000313" key="9">
    <source>
        <dbReference type="Proteomes" id="UP000198725"/>
    </source>
</evidence>
<dbReference type="NCBIfam" id="NF011104">
    <property type="entry name" value="PRK14531.1"/>
    <property type="match status" value="1"/>
</dbReference>
<dbReference type="GO" id="GO:0004017">
    <property type="term" value="F:AMP kinase activity"/>
    <property type="evidence" value="ECO:0007669"/>
    <property type="project" value="UniProtKB-UniRule"/>
</dbReference>
<dbReference type="EMBL" id="FOSR01000002">
    <property type="protein sequence ID" value="SFK34708.1"/>
    <property type="molecule type" value="Genomic_DNA"/>
</dbReference>
<feature type="binding site" evidence="5">
    <location>
        <position position="152"/>
    </location>
    <ligand>
        <name>AMP</name>
        <dbReference type="ChEBI" id="CHEBI:456215"/>
    </ligand>
</feature>
<comment type="function">
    <text evidence="5">Catalyzes the reversible transfer of the terminal phosphate group between ATP and AMP. Plays an important role in cellular energy homeostasis and in adenine nucleotide metabolism.</text>
</comment>
<dbReference type="NCBIfam" id="NF011105">
    <property type="entry name" value="PRK14532.1"/>
    <property type="match status" value="1"/>
</dbReference>
<feature type="binding site" evidence="5">
    <location>
        <begin position="65"/>
        <end position="67"/>
    </location>
    <ligand>
        <name>AMP</name>
        <dbReference type="ChEBI" id="CHEBI:456215"/>
    </ligand>
</feature>
<organism evidence="8 9">
    <name type="scientific">Rhodanobacter glycinis</name>
    <dbReference type="NCBI Taxonomy" id="582702"/>
    <lineage>
        <taxon>Bacteria</taxon>
        <taxon>Pseudomonadati</taxon>
        <taxon>Pseudomonadota</taxon>
        <taxon>Gammaproteobacteria</taxon>
        <taxon>Lysobacterales</taxon>
        <taxon>Rhodanobacteraceae</taxon>
        <taxon>Rhodanobacter</taxon>
    </lineage>
</organism>
<feature type="binding site" evidence="5">
    <location>
        <position position="141"/>
    </location>
    <ligand>
        <name>AMP</name>
        <dbReference type="ChEBI" id="CHEBI:456215"/>
    </ligand>
</feature>
<feature type="binding site" evidence="5">
    <location>
        <position position="44"/>
    </location>
    <ligand>
        <name>AMP</name>
        <dbReference type="ChEBI" id="CHEBI:456215"/>
    </ligand>
</feature>
<feature type="binding site" evidence="5">
    <location>
        <position position="180"/>
    </location>
    <ligand>
        <name>ATP</name>
        <dbReference type="ChEBI" id="CHEBI:30616"/>
    </ligand>
</feature>
<dbReference type="Proteomes" id="UP000198725">
    <property type="component" value="Unassembled WGS sequence"/>
</dbReference>
<dbReference type="CDD" id="cd01428">
    <property type="entry name" value="ADK"/>
    <property type="match status" value="1"/>
</dbReference>
<name>A0A1I3YS82_9GAMM</name>
<keyword evidence="5 7" id="KW-0067">ATP-binding</keyword>
<dbReference type="InterPro" id="IPR000850">
    <property type="entry name" value="Adenylat/UMP-CMP_kin"/>
</dbReference>
<evidence type="ECO:0000256" key="1">
    <source>
        <dbReference type="ARBA" id="ARBA00022679"/>
    </source>
</evidence>
<keyword evidence="1 5" id="KW-0808">Transferase</keyword>
<keyword evidence="4 5" id="KW-0418">Kinase</keyword>
<evidence type="ECO:0000256" key="3">
    <source>
        <dbReference type="ARBA" id="ARBA00022741"/>
    </source>
</evidence>
<evidence type="ECO:0000256" key="4">
    <source>
        <dbReference type="ARBA" id="ARBA00022777"/>
    </source>
</evidence>
<comment type="caution">
    <text evidence="5">Lacks conserved residue(s) required for the propagation of feature annotation.</text>
</comment>
<dbReference type="GO" id="GO:0005524">
    <property type="term" value="F:ATP binding"/>
    <property type="evidence" value="ECO:0007669"/>
    <property type="project" value="UniProtKB-UniRule"/>
</dbReference>
<dbReference type="AlphaFoldDB" id="A0A1I3YS82"/>
<keyword evidence="5" id="KW-0963">Cytoplasm</keyword>
<accession>A0A1I3YS82</accession>
<dbReference type="NCBIfam" id="NF001381">
    <property type="entry name" value="PRK00279.1-3"/>
    <property type="match status" value="1"/>
</dbReference>
<evidence type="ECO:0000256" key="2">
    <source>
        <dbReference type="ARBA" id="ARBA00022727"/>
    </source>
</evidence>
<sequence>MLPAMRSHMRLVLLGAPGSGKGTQAARLKSDLGVPHISTGDMLRAAVAAGTPTGLKAKAVMDAGQLVSDDILLAMLEERLAQPDATTGFILDGYPRNLAQADALDHLLTRIGQPLDAVIKLEVPNEAIIGRCEIRFKAEGRADDNPDTVRKRLAIYAEQTAPVADFYARRGKLQVVDGVGELADVTARVRRALEGESAAANG</sequence>
<dbReference type="Pfam" id="PF00406">
    <property type="entry name" value="ADK"/>
    <property type="match status" value="1"/>
</dbReference>
<feature type="region of interest" description="NMP" evidence="5">
    <location>
        <begin position="38"/>
        <end position="67"/>
    </location>
</feature>
<dbReference type="GO" id="GO:0044209">
    <property type="term" value="P:AMP salvage"/>
    <property type="evidence" value="ECO:0007669"/>
    <property type="project" value="UniProtKB-UniRule"/>
</dbReference>
<feature type="binding site" evidence="5">
    <location>
        <begin position="93"/>
        <end position="96"/>
    </location>
    <ligand>
        <name>AMP</name>
        <dbReference type="ChEBI" id="CHEBI:456215"/>
    </ligand>
</feature>
<dbReference type="InterPro" id="IPR027417">
    <property type="entry name" value="P-loop_NTPase"/>
</dbReference>
<evidence type="ECO:0000256" key="7">
    <source>
        <dbReference type="RuleBase" id="RU003331"/>
    </source>
</evidence>
<dbReference type="PANTHER" id="PTHR23359">
    <property type="entry name" value="NUCLEOTIDE KINASE"/>
    <property type="match status" value="1"/>
</dbReference>
<dbReference type="EC" id="2.7.4.3" evidence="5 7"/>
<keyword evidence="2 5" id="KW-0545">Nucleotide biosynthesis</keyword>
<protein>
    <recommendedName>
        <fullName evidence="5 7">Adenylate kinase</fullName>
        <shortName evidence="5">AK</shortName>
        <ecNumber evidence="5 7">2.7.4.3</ecNumber>
    </recommendedName>
    <alternativeName>
        <fullName evidence="5">ATP-AMP transphosphorylase</fullName>
    </alternativeName>
    <alternativeName>
        <fullName evidence="5">ATP:AMP phosphotransferase</fullName>
    </alternativeName>
    <alternativeName>
        <fullName evidence="5">Adenylate monophosphate kinase</fullName>
    </alternativeName>
</protein>
<comment type="subcellular location">
    <subcellularLocation>
        <location evidence="5 7">Cytoplasm</location>
    </subcellularLocation>
</comment>
<feature type="binding site" evidence="5">
    <location>
        <position position="39"/>
    </location>
    <ligand>
        <name>AMP</name>
        <dbReference type="ChEBI" id="CHEBI:456215"/>
    </ligand>
</feature>
<comment type="domain">
    <text evidence="5">Consists of three domains, a large central CORE domain and two small peripheral domains, NMPbind and LID, which undergo movements during catalysis. The LID domain closes over the site of phosphoryl transfer upon ATP binding. Assembling and dissambling the active center during each catalytic cycle provides an effective means to prevent ATP hydrolysis.</text>
</comment>
<comment type="pathway">
    <text evidence="5">Purine metabolism; AMP biosynthesis via salvage pathway; AMP from ADP: step 1/1.</text>
</comment>
<feature type="binding site" evidence="5">
    <location>
        <position position="135"/>
    </location>
    <ligand>
        <name>ATP</name>
        <dbReference type="ChEBI" id="CHEBI:30616"/>
    </ligand>
</feature>
<dbReference type="NCBIfam" id="NF011100">
    <property type="entry name" value="PRK14527.1"/>
    <property type="match status" value="1"/>
</dbReference>
<keyword evidence="3 5" id="KW-0547">Nucleotide-binding</keyword>
<dbReference type="SUPFAM" id="SSF52540">
    <property type="entry name" value="P-loop containing nucleoside triphosphate hydrolases"/>
    <property type="match status" value="1"/>
</dbReference>
<evidence type="ECO:0000256" key="5">
    <source>
        <dbReference type="HAMAP-Rule" id="MF_00235"/>
    </source>
</evidence>
<keyword evidence="9" id="KW-1185">Reference proteome</keyword>
<dbReference type="PRINTS" id="PR00094">
    <property type="entry name" value="ADENYLTKNASE"/>
</dbReference>
<comment type="subunit">
    <text evidence="5 7">Monomer.</text>
</comment>
<comment type="similarity">
    <text evidence="5 6">Belongs to the adenylate kinase family.</text>
</comment>
<gene>
    <name evidence="5" type="primary">adk</name>
    <name evidence="8" type="ORF">SAMN05192579_10220</name>
</gene>
<feature type="binding site" evidence="5">
    <location>
        <begin position="18"/>
        <end position="23"/>
    </location>
    <ligand>
        <name>ATP</name>
        <dbReference type="ChEBI" id="CHEBI:30616"/>
    </ligand>
</feature>
<dbReference type="UniPathway" id="UPA00588">
    <property type="reaction ID" value="UER00649"/>
</dbReference>
<evidence type="ECO:0000313" key="8">
    <source>
        <dbReference type="EMBL" id="SFK34708.1"/>
    </source>
</evidence>
<dbReference type="Gene3D" id="3.40.50.300">
    <property type="entry name" value="P-loop containing nucleotide triphosphate hydrolases"/>
    <property type="match status" value="1"/>
</dbReference>
<comment type="catalytic activity">
    <reaction evidence="5 7">
        <text>AMP + ATP = 2 ADP</text>
        <dbReference type="Rhea" id="RHEA:12973"/>
        <dbReference type="ChEBI" id="CHEBI:30616"/>
        <dbReference type="ChEBI" id="CHEBI:456215"/>
        <dbReference type="ChEBI" id="CHEBI:456216"/>
        <dbReference type="EC" id="2.7.4.3"/>
    </reaction>
</comment>
<dbReference type="InterPro" id="IPR033690">
    <property type="entry name" value="Adenylat_kinase_CS"/>
</dbReference>
<evidence type="ECO:0000256" key="6">
    <source>
        <dbReference type="RuleBase" id="RU003330"/>
    </source>
</evidence>
<reference evidence="9" key="1">
    <citation type="submission" date="2016-10" db="EMBL/GenBank/DDBJ databases">
        <authorList>
            <person name="Varghese N."/>
            <person name="Submissions S."/>
        </authorList>
    </citation>
    <scope>NUCLEOTIDE SEQUENCE [LARGE SCALE GENOMIC DNA]</scope>
    <source>
        <strain evidence="9">MO64</strain>
    </source>
</reference>
<dbReference type="PROSITE" id="PS00113">
    <property type="entry name" value="ADENYLATE_KINASE"/>
    <property type="match status" value="1"/>
</dbReference>
<proteinExistence type="inferred from homology"/>
<dbReference type="GO" id="GO:0005737">
    <property type="term" value="C:cytoplasm"/>
    <property type="evidence" value="ECO:0007669"/>
    <property type="project" value="UniProtKB-SubCell"/>
</dbReference>
<feature type="binding site" evidence="5">
    <location>
        <position position="100"/>
    </location>
    <ligand>
        <name>AMP</name>
        <dbReference type="ChEBI" id="CHEBI:456215"/>
    </ligand>
</feature>
<dbReference type="HAMAP" id="MF_00235">
    <property type="entry name" value="Adenylate_kinase_Adk"/>
    <property type="match status" value="1"/>
</dbReference>